<evidence type="ECO:0000256" key="2">
    <source>
        <dbReference type="ARBA" id="ARBA00022771"/>
    </source>
</evidence>
<dbReference type="PANTHER" id="PTHR33823:SF4">
    <property type="entry name" value="GENERAL STRESS PROTEIN 16O"/>
    <property type="match status" value="1"/>
</dbReference>
<dbReference type="EMBL" id="PDKN01000001">
    <property type="protein sequence ID" value="RXJ60950.1"/>
    <property type="molecule type" value="Genomic_DNA"/>
</dbReference>
<accession>A0A4Q0XTT6</accession>
<dbReference type="PROSITE" id="PS01102">
    <property type="entry name" value="ZF_DKSA_1"/>
    <property type="match status" value="1"/>
</dbReference>
<evidence type="ECO:0000313" key="6">
    <source>
        <dbReference type="EMBL" id="RXJ60950.1"/>
    </source>
</evidence>
<dbReference type="Pfam" id="PF01258">
    <property type="entry name" value="zf-dskA_traR"/>
    <property type="match status" value="1"/>
</dbReference>
<dbReference type="Proteomes" id="UP000290657">
    <property type="component" value="Unassembled WGS sequence"/>
</dbReference>
<evidence type="ECO:0000259" key="5">
    <source>
        <dbReference type="Pfam" id="PF01258"/>
    </source>
</evidence>
<dbReference type="GO" id="GO:0008270">
    <property type="term" value="F:zinc ion binding"/>
    <property type="evidence" value="ECO:0007669"/>
    <property type="project" value="UniProtKB-KW"/>
</dbReference>
<comment type="caution">
    <text evidence="6">The sequence shown here is derived from an EMBL/GenBank/DDBJ whole genome shotgun (WGS) entry which is preliminary data.</text>
</comment>
<evidence type="ECO:0000313" key="7">
    <source>
        <dbReference type="Proteomes" id="UP000290657"/>
    </source>
</evidence>
<feature type="zinc finger region" description="dksA C4-type" evidence="4">
    <location>
        <begin position="42"/>
        <end position="66"/>
    </location>
</feature>
<proteinExistence type="predicted"/>
<keyword evidence="7" id="KW-1185">Reference proteome</keyword>
<name>A0A4Q0XTT6_9BACT</name>
<dbReference type="SUPFAM" id="SSF57716">
    <property type="entry name" value="Glucocorticoid receptor-like (DNA-binding domain)"/>
    <property type="match status" value="1"/>
</dbReference>
<evidence type="ECO:0000256" key="4">
    <source>
        <dbReference type="PROSITE-ProRule" id="PRU00510"/>
    </source>
</evidence>
<evidence type="ECO:0000256" key="3">
    <source>
        <dbReference type="ARBA" id="ARBA00022833"/>
    </source>
</evidence>
<keyword evidence="3" id="KW-0862">Zinc</keyword>
<dbReference type="Gene3D" id="1.20.120.910">
    <property type="entry name" value="DksA, coiled-coil domain"/>
    <property type="match status" value="1"/>
</dbReference>
<keyword evidence="1" id="KW-0479">Metal-binding</keyword>
<protein>
    <recommendedName>
        <fullName evidence="5">Zinc finger DksA/TraR C4-type domain-containing protein</fullName>
    </recommendedName>
</protein>
<organism evidence="6 7">
    <name type="scientific">Candidatus Marinarcus aquaticus</name>
    <dbReference type="NCBI Taxonomy" id="2044504"/>
    <lineage>
        <taxon>Bacteria</taxon>
        <taxon>Pseudomonadati</taxon>
        <taxon>Campylobacterota</taxon>
        <taxon>Epsilonproteobacteria</taxon>
        <taxon>Campylobacterales</taxon>
        <taxon>Arcobacteraceae</taxon>
        <taxon>Candidatus Marinarcus</taxon>
    </lineage>
</organism>
<feature type="domain" description="Zinc finger DksA/TraR C4-type" evidence="5">
    <location>
        <begin position="38"/>
        <end position="71"/>
    </location>
</feature>
<reference evidence="6 7" key="1">
    <citation type="submission" date="2017-10" db="EMBL/GenBank/DDBJ databases">
        <title>Genomics of the genus Arcobacter.</title>
        <authorList>
            <person name="Perez-Cataluna A."/>
            <person name="Figueras M.J."/>
        </authorList>
    </citation>
    <scope>NUCLEOTIDE SEQUENCE [LARGE SCALE GENOMIC DNA]</scope>
    <source>
        <strain evidence="6 7">CECT 8987</strain>
    </source>
</reference>
<dbReference type="PANTHER" id="PTHR33823">
    <property type="entry name" value="RNA POLYMERASE-BINDING TRANSCRIPTION FACTOR DKSA-RELATED"/>
    <property type="match status" value="1"/>
</dbReference>
<sequence length="86" mass="10210">MDYAEISTDSHNLRLLREKQLQELTEIDIALKKIEDKTYGICEMCDEQIGIKRLKIKPHAKFCIHCRPLYEKSIKKELSVFFPQKK</sequence>
<dbReference type="AlphaFoldDB" id="A0A4Q0XTT6"/>
<evidence type="ECO:0000256" key="1">
    <source>
        <dbReference type="ARBA" id="ARBA00022723"/>
    </source>
</evidence>
<gene>
    <name evidence="6" type="ORF">CRV04_02595</name>
</gene>
<keyword evidence="2" id="KW-0863">Zinc-finger</keyword>
<dbReference type="InterPro" id="IPR000962">
    <property type="entry name" value="Znf_DskA_TraR"/>
</dbReference>
<dbReference type="InterPro" id="IPR020458">
    <property type="entry name" value="Znf_DskA_TraR_CS"/>
</dbReference>
<dbReference type="PROSITE" id="PS51128">
    <property type="entry name" value="ZF_DKSA_2"/>
    <property type="match status" value="1"/>
</dbReference>